<feature type="repeat" description="ANK" evidence="4">
    <location>
        <begin position="222"/>
        <end position="254"/>
    </location>
</feature>
<evidence type="ECO:0000256" key="1">
    <source>
        <dbReference type="ARBA" id="ARBA00004906"/>
    </source>
</evidence>
<dbReference type="SMART" id="SM00969">
    <property type="entry name" value="SOCS_box"/>
    <property type="match status" value="1"/>
</dbReference>
<feature type="domain" description="SOCS box" evidence="5">
    <location>
        <begin position="523"/>
        <end position="570"/>
    </location>
</feature>
<dbReference type="InterPro" id="IPR001496">
    <property type="entry name" value="SOCS_box"/>
</dbReference>
<keyword evidence="3 4" id="KW-0040">ANK repeat</keyword>
<reference evidence="6 7" key="1">
    <citation type="submission" date="2022-01" db="EMBL/GenBank/DDBJ databases">
        <title>A high-quality chromosome-level genome assembly of rohu carp, Labeo rohita.</title>
        <authorList>
            <person name="Arick M.A. II"/>
            <person name="Hsu C.-Y."/>
            <person name="Magbanua Z."/>
            <person name="Pechanova O."/>
            <person name="Grover C."/>
            <person name="Miller E."/>
            <person name="Thrash A."/>
            <person name="Ezzel L."/>
            <person name="Alam S."/>
            <person name="Benzie J."/>
            <person name="Hamilton M."/>
            <person name="Karsi A."/>
            <person name="Lawrence M.L."/>
            <person name="Peterson D.G."/>
        </authorList>
    </citation>
    <scope>NUCLEOTIDE SEQUENCE [LARGE SCALE GENOMIC DNA]</scope>
    <source>
        <strain evidence="7">BAU-BD-2019</strain>
        <tissue evidence="6">Blood</tissue>
    </source>
</reference>
<feature type="repeat" description="ANK" evidence="4">
    <location>
        <begin position="725"/>
        <end position="757"/>
    </location>
</feature>
<proteinExistence type="predicted"/>
<evidence type="ECO:0000259" key="5">
    <source>
        <dbReference type="PROSITE" id="PS50225"/>
    </source>
</evidence>
<dbReference type="EMBL" id="JACTAM010000025">
    <property type="protein sequence ID" value="KAI2648292.1"/>
    <property type="molecule type" value="Genomic_DNA"/>
</dbReference>
<dbReference type="Pfam" id="PF07525">
    <property type="entry name" value="SOCS_box"/>
    <property type="match status" value="1"/>
</dbReference>
<dbReference type="InterPro" id="IPR036036">
    <property type="entry name" value="SOCS_box-like_dom_sf"/>
</dbReference>
<feature type="repeat" description="ANK" evidence="4">
    <location>
        <begin position="758"/>
        <end position="790"/>
    </location>
</feature>
<dbReference type="InterPro" id="IPR002110">
    <property type="entry name" value="Ankyrin_rpt"/>
</dbReference>
<dbReference type="PRINTS" id="PR01415">
    <property type="entry name" value="ANKYRIN"/>
</dbReference>
<feature type="repeat" description="ANK" evidence="4">
    <location>
        <begin position="865"/>
        <end position="897"/>
    </location>
</feature>
<accession>A0ABQ8LC36</accession>
<dbReference type="InterPro" id="IPR036770">
    <property type="entry name" value="Ankyrin_rpt-contain_sf"/>
</dbReference>
<feature type="repeat" description="ANK" evidence="4">
    <location>
        <begin position="692"/>
        <end position="724"/>
    </location>
</feature>
<protein>
    <submittedName>
        <fullName evidence="6">Ankyrin repeat and SOCS box protein 15</fullName>
    </submittedName>
</protein>
<gene>
    <name evidence="6" type="ORF">H4Q32_018350</name>
</gene>
<dbReference type="Gene3D" id="1.10.750.20">
    <property type="entry name" value="SOCS box"/>
    <property type="match status" value="1"/>
</dbReference>
<dbReference type="Pfam" id="PF12796">
    <property type="entry name" value="Ank_2"/>
    <property type="match status" value="5"/>
</dbReference>
<dbReference type="SMART" id="SM00248">
    <property type="entry name" value="ANK"/>
    <property type="match status" value="19"/>
</dbReference>
<evidence type="ECO:0000313" key="6">
    <source>
        <dbReference type="EMBL" id="KAI2648292.1"/>
    </source>
</evidence>
<dbReference type="PROSITE" id="PS50088">
    <property type="entry name" value="ANK_REPEAT"/>
    <property type="match status" value="10"/>
</dbReference>
<dbReference type="Gene3D" id="1.25.40.20">
    <property type="entry name" value="Ankyrin repeat-containing domain"/>
    <property type="match status" value="5"/>
</dbReference>
<feature type="repeat" description="ANK" evidence="4">
    <location>
        <begin position="823"/>
        <end position="855"/>
    </location>
</feature>
<keyword evidence="7" id="KW-1185">Reference proteome</keyword>
<feature type="repeat" description="ANK" evidence="4">
    <location>
        <begin position="156"/>
        <end position="188"/>
    </location>
</feature>
<dbReference type="PROSITE" id="PS50297">
    <property type="entry name" value="ANK_REP_REGION"/>
    <property type="match status" value="10"/>
</dbReference>
<dbReference type="PROSITE" id="PS50225">
    <property type="entry name" value="SOCS"/>
    <property type="match status" value="1"/>
</dbReference>
<feature type="repeat" description="ANK" evidence="4">
    <location>
        <begin position="90"/>
        <end position="122"/>
    </location>
</feature>
<feature type="repeat" description="ANK" evidence="4">
    <location>
        <begin position="189"/>
        <end position="221"/>
    </location>
</feature>
<evidence type="ECO:0000256" key="3">
    <source>
        <dbReference type="ARBA" id="ARBA00023043"/>
    </source>
</evidence>
<comment type="pathway">
    <text evidence="1">Protein modification; protein ubiquitination.</text>
</comment>
<dbReference type="PANTHER" id="PTHR24198">
    <property type="entry name" value="ANKYRIN REPEAT AND PROTEIN KINASE DOMAIN-CONTAINING PROTEIN"/>
    <property type="match status" value="1"/>
</dbReference>
<evidence type="ECO:0000256" key="2">
    <source>
        <dbReference type="ARBA" id="ARBA00022737"/>
    </source>
</evidence>
<evidence type="ECO:0000313" key="7">
    <source>
        <dbReference type="Proteomes" id="UP000830375"/>
    </source>
</evidence>
<dbReference type="Pfam" id="PF00023">
    <property type="entry name" value="Ank"/>
    <property type="match status" value="3"/>
</dbReference>
<keyword evidence="2" id="KW-0677">Repeat</keyword>
<dbReference type="Proteomes" id="UP000830375">
    <property type="component" value="Unassembled WGS sequence"/>
</dbReference>
<comment type="caution">
    <text evidence="6">The sequence shown here is derived from an EMBL/GenBank/DDBJ whole genome shotgun (WGS) entry which is preliminary data.</text>
</comment>
<evidence type="ECO:0000256" key="4">
    <source>
        <dbReference type="PROSITE-ProRule" id="PRU00023"/>
    </source>
</evidence>
<dbReference type="SUPFAM" id="SSF158235">
    <property type="entry name" value="SOCS box-like"/>
    <property type="match status" value="1"/>
</dbReference>
<feature type="repeat" description="ANK" evidence="4">
    <location>
        <begin position="287"/>
        <end position="319"/>
    </location>
</feature>
<sequence length="1079" mass="119789">MLDKMNEDEFTDYLIQLSIEESCHEVFAIWKNSSASDENSKLLAAIETAFKEVDSRGLLPVHRAAMQPSGKVLEAILVSSQPDLEEKGRNGETALTLAVQVGLEENVRILLEHGALPHNPNSRKESPLLLAVRVRSYQMVYALISHGAVVDQVCSKRWTALHEAAQVGCVDILMLLLRRGGQISVRDCHGVTPLSVAAECANLEVVQVLIESGADVNAQSCKGESVLMDAAGSGNPDCVELLLNHGASPNLASLTGHLPIHRAAFEGHYLVLKILLSVTSKTALIKSGQSPVHSAADGGHAQCLQLLIDSGFDVNALLDETISDNYSDMRRSALYFAVSNGDLTCAEMLLNAGAKPDLDPLQCLLVAVRAGRYEIVRILLASQADVNCYFTEVNDTVFPTALQYCLKDEEMMRLLLNNGYDVDKCFHCHHDFHFTLGSIWKDIFLHKPRCVICEGEDNIPFCDFMSLCCLVGLSGRVVLILLDYVSHVPLCSRLRSILEKQKEWEDIYTILNRWFSSLRECRLIAFEFLPDNPRSLKHLCRLEIRKHMTVKRLCNTTIMNSFPPLIKNYLLHCETFEDFASRKMDPSGDLDDDDELLDAAIQLSIQESCKDIASLGSVEHQKILDAIFRGDLFALQELSDYPAAFTEVDSKGWYPIHRAAVQQSVQVLEMVLYAGLVEIVRTLLEHGASPNRKWTAIHEAAKVGCTDILALLLQHGGNISETDEHGVTPMGIAAEYGQAEALDILIHYGGDVNAQAPNGDSVLYDAAGSGNPDCIELLLQHGADPNVANLSLQLPIHRAAYKGHYLVLRMLIPITTRRALRLTGQSPIHAAADGGHVRCMELLVDRGFDVNALLDTHVSEKYGDMRKTPLYFAVSNGDVTGTQLLLNAGAKTDLDPLHCLLVAVRAGRYEIVRILLASQADVNCYFTEVNDTVFPTALQYCLRDEMMMRLLLNCGYDAEKCFCCPHDSTWGRPSEHTSEKIPVSSPLMSQFQNLFCDFISVSWLAQFSGRAVRVLLDYANHVSICSKLKMVLKRHKEREMTPRRLGDPKFINSGPFPPGLKSYLTYKEYDLYGRIMYQE</sequence>
<dbReference type="SUPFAM" id="SSF48403">
    <property type="entry name" value="Ankyrin repeat"/>
    <property type="match status" value="2"/>
</dbReference>
<dbReference type="PANTHER" id="PTHR24198:SF187">
    <property type="entry name" value="ANKYRIN REPEAT AND SOCS BOX CONTAINING 15"/>
    <property type="match status" value="1"/>
</dbReference>
<organism evidence="6 7">
    <name type="scientific">Labeo rohita</name>
    <name type="common">Indian major carp</name>
    <name type="synonym">Cyprinus rohita</name>
    <dbReference type="NCBI Taxonomy" id="84645"/>
    <lineage>
        <taxon>Eukaryota</taxon>
        <taxon>Metazoa</taxon>
        <taxon>Chordata</taxon>
        <taxon>Craniata</taxon>
        <taxon>Vertebrata</taxon>
        <taxon>Euteleostomi</taxon>
        <taxon>Actinopterygii</taxon>
        <taxon>Neopterygii</taxon>
        <taxon>Teleostei</taxon>
        <taxon>Ostariophysi</taxon>
        <taxon>Cypriniformes</taxon>
        <taxon>Cyprinidae</taxon>
        <taxon>Labeoninae</taxon>
        <taxon>Labeonini</taxon>
        <taxon>Labeo</taxon>
    </lineage>
</organism>
<name>A0ABQ8LC36_LABRO</name>